<evidence type="ECO:0000313" key="1">
    <source>
        <dbReference type="EMBL" id="OQW89758.1"/>
    </source>
</evidence>
<dbReference type="EMBL" id="MTEI01000001">
    <property type="protein sequence ID" value="OQW89758.1"/>
    <property type="molecule type" value="Genomic_DNA"/>
</dbReference>
<proteinExistence type="predicted"/>
<organism evidence="1 2">
    <name type="scientific">Rhodoferax ferrireducens</name>
    <dbReference type="NCBI Taxonomy" id="192843"/>
    <lineage>
        <taxon>Bacteria</taxon>
        <taxon>Pseudomonadati</taxon>
        <taxon>Pseudomonadota</taxon>
        <taxon>Betaproteobacteria</taxon>
        <taxon>Burkholderiales</taxon>
        <taxon>Comamonadaceae</taxon>
        <taxon>Rhodoferax</taxon>
    </lineage>
</organism>
<protein>
    <recommendedName>
        <fullName evidence="3">Antitoxin</fullName>
    </recommendedName>
</protein>
<dbReference type="Proteomes" id="UP000192505">
    <property type="component" value="Unassembled WGS sequence"/>
</dbReference>
<comment type="caution">
    <text evidence="1">The sequence shown here is derived from an EMBL/GenBank/DDBJ whole genome shotgun (WGS) entry which is preliminary data.</text>
</comment>
<dbReference type="AlphaFoldDB" id="A0A1W9KZH3"/>
<accession>A0A1W9KZH3</accession>
<name>A0A1W9KZH3_9BURK</name>
<sequence length="99" mass="11052">MMKKLDAFEQDLLNAYEAGELVSTSPSKADLKKFKAAASATFIKDRRINIRLSTPDLMDIQARALEEGIPYQTFIASVLHKYAAGRLLEKPSNLTPRNP</sequence>
<evidence type="ECO:0000313" key="2">
    <source>
        <dbReference type="Proteomes" id="UP000192505"/>
    </source>
</evidence>
<evidence type="ECO:0008006" key="3">
    <source>
        <dbReference type="Google" id="ProtNLM"/>
    </source>
</evidence>
<gene>
    <name evidence="1" type="ORF">BWK72_00430</name>
</gene>
<reference evidence="1 2" key="1">
    <citation type="submission" date="2017-01" db="EMBL/GenBank/DDBJ databases">
        <title>Novel large sulfur bacteria in the metagenomes of groundwater-fed chemosynthetic microbial mats in the Lake Huron basin.</title>
        <authorList>
            <person name="Sharrar A.M."/>
            <person name="Flood B.E."/>
            <person name="Bailey J.V."/>
            <person name="Jones D.S."/>
            <person name="Biddanda B."/>
            <person name="Ruberg S.A."/>
            <person name="Marcus D.N."/>
            <person name="Dick G.J."/>
        </authorList>
    </citation>
    <scope>NUCLEOTIDE SEQUENCE [LARGE SCALE GENOMIC DNA]</scope>
    <source>
        <strain evidence="1">A7</strain>
    </source>
</reference>